<dbReference type="AlphaFoldDB" id="A0A4D6KRR6"/>
<feature type="compositionally biased region" description="Low complexity" evidence="1">
    <location>
        <begin position="9"/>
        <end position="23"/>
    </location>
</feature>
<evidence type="ECO:0000313" key="3">
    <source>
        <dbReference type="Proteomes" id="UP000501690"/>
    </source>
</evidence>
<dbReference type="EMBL" id="CP039345">
    <property type="protein sequence ID" value="QCD79243.1"/>
    <property type="molecule type" value="Genomic_DNA"/>
</dbReference>
<sequence>MAKRKGDTTFDSGTTFDGGTSFDGSEVAETRNFDLSRWWLNLGGYRSRTLPQESAPELCHRRTQSMYSVREKGESEGAGKRVRNRAFERERGSKWWSPEVCASETVSPASILPSTVEDTYSIPIDFPIIHTMAFGVGSGFADFAATFRRRWQGFRPPYRCIVSFFCSHLTFSYGVG</sequence>
<name>A0A4D6KRR6_VIGUN</name>
<proteinExistence type="predicted"/>
<protein>
    <submittedName>
        <fullName evidence="2">Uncharacterized protein</fullName>
    </submittedName>
</protein>
<gene>
    <name evidence="2" type="ORF">DEO72_LG1g2882</name>
</gene>
<accession>A0A4D6KRR6</accession>
<evidence type="ECO:0000313" key="2">
    <source>
        <dbReference type="EMBL" id="QCD79243.1"/>
    </source>
</evidence>
<reference evidence="2 3" key="1">
    <citation type="submission" date="2019-04" db="EMBL/GenBank/DDBJ databases">
        <title>An improved genome assembly and genetic linkage map for asparagus bean, Vigna unguiculata ssp. sesquipedialis.</title>
        <authorList>
            <person name="Xia Q."/>
            <person name="Zhang R."/>
            <person name="Dong Y."/>
        </authorList>
    </citation>
    <scope>NUCLEOTIDE SEQUENCE [LARGE SCALE GENOMIC DNA]</scope>
    <source>
        <tissue evidence="2">Leaf</tissue>
    </source>
</reference>
<evidence type="ECO:0000256" key="1">
    <source>
        <dbReference type="SAM" id="MobiDB-lite"/>
    </source>
</evidence>
<organism evidence="2 3">
    <name type="scientific">Vigna unguiculata</name>
    <name type="common">Cowpea</name>
    <dbReference type="NCBI Taxonomy" id="3917"/>
    <lineage>
        <taxon>Eukaryota</taxon>
        <taxon>Viridiplantae</taxon>
        <taxon>Streptophyta</taxon>
        <taxon>Embryophyta</taxon>
        <taxon>Tracheophyta</taxon>
        <taxon>Spermatophyta</taxon>
        <taxon>Magnoliopsida</taxon>
        <taxon>eudicotyledons</taxon>
        <taxon>Gunneridae</taxon>
        <taxon>Pentapetalae</taxon>
        <taxon>rosids</taxon>
        <taxon>fabids</taxon>
        <taxon>Fabales</taxon>
        <taxon>Fabaceae</taxon>
        <taxon>Papilionoideae</taxon>
        <taxon>50 kb inversion clade</taxon>
        <taxon>NPAAA clade</taxon>
        <taxon>indigoferoid/millettioid clade</taxon>
        <taxon>Phaseoleae</taxon>
        <taxon>Vigna</taxon>
    </lineage>
</organism>
<dbReference type="Proteomes" id="UP000501690">
    <property type="component" value="Linkage Group LG1"/>
</dbReference>
<feature type="region of interest" description="Disordered" evidence="1">
    <location>
        <begin position="1"/>
        <end position="23"/>
    </location>
</feature>
<keyword evidence="3" id="KW-1185">Reference proteome</keyword>